<comment type="caution">
    <text evidence="1">The sequence shown here is derived from an EMBL/GenBank/DDBJ whole genome shotgun (WGS) entry which is preliminary data.</text>
</comment>
<dbReference type="Pfam" id="PF08812">
    <property type="entry name" value="YtxC"/>
    <property type="match status" value="1"/>
</dbReference>
<dbReference type="EMBL" id="JACJVR010000032">
    <property type="protein sequence ID" value="MBB6691672.1"/>
    <property type="molecule type" value="Genomic_DNA"/>
</dbReference>
<organism evidence="1 2">
    <name type="scientific">Cohnella xylanilytica</name>
    <dbReference type="NCBI Taxonomy" id="557555"/>
    <lineage>
        <taxon>Bacteria</taxon>
        <taxon>Bacillati</taxon>
        <taxon>Bacillota</taxon>
        <taxon>Bacilli</taxon>
        <taxon>Bacillales</taxon>
        <taxon>Paenibacillaceae</taxon>
        <taxon>Cohnella</taxon>
    </lineage>
</organism>
<evidence type="ECO:0000313" key="2">
    <source>
        <dbReference type="Proteomes" id="UP000553776"/>
    </source>
</evidence>
<accession>A0A841TXC1</accession>
<sequence>MKRDEWTIDAGGDRDSAARLTALLNQPFAGLTGRGGEGPWELSEADGRIRCALTIETGREDFCAKTGAALSEYIVAEREPALLRRLIRHPIGLKADNVEADVLVSEAIGLLDGEPEPGSEALSAGRGRERRIRKWGQLFAAYLMEHEYLHVEGFIRFRLKDYEAEVREAAEAAVEERLMERQYQEFVTLLQSMVEWQEVRVPAVHVLHSGGHAFRLLDDKMRPLEKDAEAHEAPRPADGNVLDEQEEESLLVSRLLAASPRHLYIHTAEPDAQVIRTLLGIFGERAALCPDVPK</sequence>
<name>A0A841TXC1_9BACL</name>
<dbReference type="AlphaFoldDB" id="A0A841TXC1"/>
<proteinExistence type="predicted"/>
<protein>
    <submittedName>
        <fullName evidence="1">Putative sporulation protein YtxC</fullName>
    </submittedName>
</protein>
<dbReference type="RefSeq" id="WP_185135663.1">
    <property type="nucleotide sequence ID" value="NZ_JACJVR010000032.1"/>
</dbReference>
<gene>
    <name evidence="1" type="ORF">H7B90_09690</name>
</gene>
<evidence type="ECO:0000313" key="1">
    <source>
        <dbReference type="EMBL" id="MBB6691672.1"/>
    </source>
</evidence>
<dbReference type="InterPro" id="IPR014199">
    <property type="entry name" value="Spore_YtxC"/>
</dbReference>
<keyword evidence="2" id="KW-1185">Reference proteome</keyword>
<dbReference type="Proteomes" id="UP000553776">
    <property type="component" value="Unassembled WGS sequence"/>
</dbReference>
<reference evidence="1 2" key="1">
    <citation type="submission" date="2020-08" db="EMBL/GenBank/DDBJ databases">
        <title>Cohnella phylogeny.</title>
        <authorList>
            <person name="Dunlap C."/>
        </authorList>
    </citation>
    <scope>NUCLEOTIDE SEQUENCE [LARGE SCALE GENOMIC DNA]</scope>
    <source>
        <strain evidence="1 2">DSM 25239</strain>
    </source>
</reference>